<dbReference type="EMBL" id="BARS01038296">
    <property type="protein sequence ID" value="GAG21006.1"/>
    <property type="molecule type" value="Genomic_DNA"/>
</dbReference>
<feature type="non-terminal residue" evidence="1">
    <location>
        <position position="56"/>
    </location>
</feature>
<sequence>MDIARRIYVKGKKTHAKGETFKQDNVGEEKERFLISLDLMSLKTRKDYDSRANSGL</sequence>
<protein>
    <submittedName>
        <fullName evidence="1">Uncharacterized protein</fullName>
    </submittedName>
</protein>
<evidence type="ECO:0000313" key="1">
    <source>
        <dbReference type="EMBL" id="GAG21006.1"/>
    </source>
</evidence>
<organism evidence="1">
    <name type="scientific">marine sediment metagenome</name>
    <dbReference type="NCBI Taxonomy" id="412755"/>
    <lineage>
        <taxon>unclassified sequences</taxon>
        <taxon>metagenomes</taxon>
        <taxon>ecological metagenomes</taxon>
    </lineage>
</organism>
<dbReference type="AlphaFoldDB" id="X0X7S4"/>
<comment type="caution">
    <text evidence="1">The sequence shown here is derived from an EMBL/GenBank/DDBJ whole genome shotgun (WGS) entry which is preliminary data.</text>
</comment>
<accession>X0X7S4</accession>
<proteinExistence type="predicted"/>
<reference evidence="1" key="1">
    <citation type="journal article" date="2014" name="Front. Microbiol.">
        <title>High frequency of phylogenetically diverse reductive dehalogenase-homologous genes in deep subseafloor sedimentary metagenomes.</title>
        <authorList>
            <person name="Kawai M."/>
            <person name="Futagami T."/>
            <person name="Toyoda A."/>
            <person name="Takaki Y."/>
            <person name="Nishi S."/>
            <person name="Hori S."/>
            <person name="Arai W."/>
            <person name="Tsubouchi T."/>
            <person name="Morono Y."/>
            <person name="Uchiyama I."/>
            <person name="Ito T."/>
            <person name="Fujiyama A."/>
            <person name="Inagaki F."/>
            <person name="Takami H."/>
        </authorList>
    </citation>
    <scope>NUCLEOTIDE SEQUENCE</scope>
    <source>
        <strain evidence="1">Expedition CK06-06</strain>
    </source>
</reference>
<name>X0X7S4_9ZZZZ</name>
<gene>
    <name evidence="1" type="ORF">S01H1_58618</name>
</gene>